<evidence type="ECO:0000256" key="4">
    <source>
        <dbReference type="ARBA" id="ARBA00022701"/>
    </source>
</evidence>
<dbReference type="GO" id="GO:0007020">
    <property type="term" value="P:microtubule nucleation"/>
    <property type="evidence" value="ECO:0007669"/>
    <property type="project" value="InterPro"/>
</dbReference>
<evidence type="ECO:0000256" key="7">
    <source>
        <dbReference type="SAM" id="MobiDB-lite"/>
    </source>
</evidence>
<proteinExistence type="inferred from homology"/>
<dbReference type="GO" id="GO:0043015">
    <property type="term" value="F:gamma-tubulin binding"/>
    <property type="evidence" value="ECO:0007669"/>
    <property type="project" value="InterPro"/>
</dbReference>
<dbReference type="InterPro" id="IPR007259">
    <property type="entry name" value="GCP"/>
</dbReference>
<evidence type="ECO:0000256" key="3">
    <source>
        <dbReference type="ARBA" id="ARBA00022490"/>
    </source>
</evidence>
<dbReference type="InterPro" id="IPR040457">
    <property type="entry name" value="GCP_C"/>
</dbReference>
<keyword evidence="5 6" id="KW-0206">Cytoskeleton</keyword>
<evidence type="ECO:0000313" key="11">
    <source>
        <dbReference type="Proteomes" id="UP000694388"/>
    </source>
</evidence>
<dbReference type="Pfam" id="PF04130">
    <property type="entry name" value="GCP_C_terminal"/>
    <property type="match status" value="1"/>
</dbReference>
<accession>A0A8C4PXU6</accession>
<dbReference type="GO" id="GO:0005874">
    <property type="term" value="C:microtubule"/>
    <property type="evidence" value="ECO:0007669"/>
    <property type="project" value="UniProtKB-KW"/>
</dbReference>
<evidence type="ECO:0000256" key="5">
    <source>
        <dbReference type="ARBA" id="ARBA00023212"/>
    </source>
</evidence>
<feature type="region of interest" description="Disordered" evidence="7">
    <location>
        <begin position="421"/>
        <end position="442"/>
    </location>
</feature>
<dbReference type="InterPro" id="IPR042241">
    <property type="entry name" value="GCP_C_sf"/>
</dbReference>
<dbReference type="PANTHER" id="PTHR19302:SF33">
    <property type="entry name" value="GAMMA-TUBULIN COMPLEX COMPONENT 5"/>
    <property type="match status" value="1"/>
</dbReference>
<dbReference type="Ensembl" id="ENSEBUT00000003981.1">
    <property type="protein sequence ID" value="ENSEBUP00000003602.1"/>
    <property type="gene ID" value="ENSEBUG00000002601.1"/>
</dbReference>
<evidence type="ECO:0000256" key="6">
    <source>
        <dbReference type="RuleBase" id="RU363050"/>
    </source>
</evidence>
<evidence type="ECO:0000259" key="9">
    <source>
        <dbReference type="Pfam" id="PF17681"/>
    </source>
</evidence>
<dbReference type="GO" id="GO:0051225">
    <property type="term" value="P:spindle assembly"/>
    <property type="evidence" value="ECO:0007669"/>
    <property type="project" value="TreeGrafter"/>
</dbReference>
<feature type="compositionally biased region" description="Acidic residues" evidence="7">
    <location>
        <begin position="31"/>
        <end position="40"/>
    </location>
</feature>
<dbReference type="OMA" id="RTNQFEV"/>
<feature type="compositionally biased region" description="Basic and acidic residues" evidence="7">
    <location>
        <begin position="1"/>
        <end position="10"/>
    </location>
</feature>
<comment type="similarity">
    <text evidence="2 6">Belongs to the TUBGCP family.</text>
</comment>
<organism evidence="10 11">
    <name type="scientific">Eptatretus burgeri</name>
    <name type="common">Inshore hagfish</name>
    <dbReference type="NCBI Taxonomy" id="7764"/>
    <lineage>
        <taxon>Eukaryota</taxon>
        <taxon>Metazoa</taxon>
        <taxon>Chordata</taxon>
        <taxon>Craniata</taxon>
        <taxon>Vertebrata</taxon>
        <taxon>Cyclostomata</taxon>
        <taxon>Myxini</taxon>
        <taxon>Myxiniformes</taxon>
        <taxon>Myxinidae</taxon>
        <taxon>Eptatretinae</taxon>
        <taxon>Eptatretus</taxon>
    </lineage>
</organism>
<dbReference type="Pfam" id="PF17681">
    <property type="entry name" value="GCP_N_terminal"/>
    <property type="match status" value="1"/>
</dbReference>
<dbReference type="Gene3D" id="1.20.120.1900">
    <property type="entry name" value="Gamma-tubulin complex, C-terminal domain"/>
    <property type="match status" value="1"/>
</dbReference>
<dbReference type="GO" id="GO:0000922">
    <property type="term" value="C:spindle pole"/>
    <property type="evidence" value="ECO:0007669"/>
    <property type="project" value="InterPro"/>
</dbReference>
<dbReference type="GO" id="GO:0000278">
    <property type="term" value="P:mitotic cell cycle"/>
    <property type="evidence" value="ECO:0007669"/>
    <property type="project" value="TreeGrafter"/>
</dbReference>
<dbReference type="GO" id="GO:0051011">
    <property type="term" value="F:microtubule minus-end binding"/>
    <property type="evidence" value="ECO:0007669"/>
    <property type="project" value="TreeGrafter"/>
</dbReference>
<dbReference type="Proteomes" id="UP000694388">
    <property type="component" value="Unplaced"/>
</dbReference>
<dbReference type="PANTHER" id="PTHR19302">
    <property type="entry name" value="GAMMA TUBULIN COMPLEX PROTEIN"/>
    <property type="match status" value="1"/>
</dbReference>
<comment type="subcellular location">
    <subcellularLocation>
        <location evidence="1">Cytoplasm</location>
        <location evidence="1">Cytoskeleton</location>
        <location evidence="1">Microtubule organizing center</location>
        <location evidence="1">Centrosome</location>
    </subcellularLocation>
</comment>
<keyword evidence="11" id="KW-1185">Reference proteome</keyword>
<evidence type="ECO:0000259" key="8">
    <source>
        <dbReference type="Pfam" id="PF04130"/>
    </source>
</evidence>
<dbReference type="AlphaFoldDB" id="A0A8C4PXU6"/>
<dbReference type="GO" id="GO:0051321">
    <property type="term" value="P:meiotic cell cycle"/>
    <property type="evidence" value="ECO:0007669"/>
    <property type="project" value="TreeGrafter"/>
</dbReference>
<comment type="function">
    <text evidence="6">Component of the gamma-tubulin ring complex (gTuRC) which mediates microtubule nucleation.</text>
</comment>
<protein>
    <recommendedName>
        <fullName evidence="6">Gamma-tubulin complex component</fullName>
    </recommendedName>
</protein>
<feature type="domain" description="Gamma tubulin complex component protein N-terminal" evidence="9">
    <location>
        <begin position="123"/>
        <end position="596"/>
    </location>
</feature>
<evidence type="ECO:0000256" key="1">
    <source>
        <dbReference type="ARBA" id="ARBA00004300"/>
    </source>
</evidence>
<reference evidence="10" key="2">
    <citation type="submission" date="2025-09" db="UniProtKB">
        <authorList>
            <consortium name="Ensembl"/>
        </authorList>
    </citation>
    <scope>IDENTIFICATION</scope>
</reference>
<sequence length="882" mass="99027">MDMYHVHETEVDSDGPSIFSTSPSIVGSEDGGSDGEDLESEWSNEETVLFQIPREDSGIQEDFESSRDDGPVMTISSISWRGSVLEETLWLQKHVVNQYWRRDEENGPPMVGFQVLVTESQVVRETIWLLAGIQSSFLYELIDGRILLRRDVHVSHLSHESLQALCHPFAAAGQLLLRLQRFIDLVARSPSHTIESSAIGASRSKARSNSGPDPLPEGCRTYQAFAAGLACFLRSFRAELAELEQRAVRQTEPITLCGLLALLDPRLAQLRSLRLVFSTAVRTVPTGVPTLVKASHLLGSLLRSLHQAHCGNDTAEAKLLLWLWVQTLAPYLDIIGGWLIDGRLHDPTKEFLLQRNEVEGSRASAFWFSTYTLFCVARRGDGGRRPRSAPETRLGCRTEPARGWSWDSRCGMRTIADAEHCKDVEEEEEEEEEDVDVNEEEETLTGFLRPVLRQVILTGKSAELLRCLQPKEWPREPNPPTRTLNSYFLESLLTRLGLEGVEGLVKASPSGNTTDEPWNAPEFPTGSQADPLLAHSFTRMFSEKLTFDPVKTEIPFPESLPACQPITTLLQNSLYPHIQNLYHSCCQRLLHTLKTEHSLLQHVHAMRGCLLLTTPALQPFCSALLGVRTRQHPVSLSQLLRNAVGDGDPMLAARLVVKLEKQSRFKKVRPIHRLQGLTLHYQAPWPVDIILGSDEQEAYTRTFQLLLQVAAAACCLQQLCFRDVQGRAQAGPGGATCMRKMFLLRMQLLHFTNTLHQHLLTKVVHGAWCECEEGLDRAVDLDEIIRVHRAFLQMAQHMCLLHFQRAALRGALLHVLDVALTFAMQWKDTGELGPDVVQRLEGEFAHSRDLCLGLLQEAVCQRLGQDLEELYLNLSTNRPNPS</sequence>
<dbReference type="GO" id="GO:0031122">
    <property type="term" value="P:cytoplasmic microtubule organization"/>
    <property type="evidence" value="ECO:0007669"/>
    <property type="project" value="TreeGrafter"/>
</dbReference>
<dbReference type="GO" id="GO:0000930">
    <property type="term" value="C:gamma-tubulin complex"/>
    <property type="evidence" value="ECO:0007669"/>
    <property type="project" value="TreeGrafter"/>
</dbReference>
<evidence type="ECO:0000256" key="2">
    <source>
        <dbReference type="ARBA" id="ARBA00010337"/>
    </source>
</evidence>
<feature type="compositionally biased region" description="Acidic residues" evidence="7">
    <location>
        <begin position="424"/>
        <end position="442"/>
    </location>
</feature>
<reference evidence="10" key="1">
    <citation type="submission" date="2025-08" db="UniProtKB">
        <authorList>
            <consortium name="Ensembl"/>
        </authorList>
    </citation>
    <scope>IDENTIFICATION</scope>
</reference>
<feature type="domain" description="Gamma tubulin complex component C-terminal" evidence="8">
    <location>
        <begin position="632"/>
        <end position="877"/>
    </location>
</feature>
<name>A0A8C4PXU6_EPTBU</name>
<dbReference type="GeneTree" id="ENSGT00940000155962"/>
<evidence type="ECO:0000313" key="10">
    <source>
        <dbReference type="Ensembl" id="ENSEBUP00000003602.1"/>
    </source>
</evidence>
<dbReference type="InterPro" id="IPR041470">
    <property type="entry name" value="GCP_N"/>
</dbReference>
<dbReference type="GO" id="GO:0005813">
    <property type="term" value="C:centrosome"/>
    <property type="evidence" value="ECO:0007669"/>
    <property type="project" value="UniProtKB-SubCell"/>
</dbReference>
<feature type="region of interest" description="Disordered" evidence="7">
    <location>
        <begin position="1"/>
        <end position="40"/>
    </location>
</feature>
<keyword evidence="4 6" id="KW-0493">Microtubule</keyword>
<keyword evidence="3 6" id="KW-0963">Cytoplasm</keyword>